<proteinExistence type="predicted"/>
<feature type="transmembrane region" description="Helical" evidence="1">
    <location>
        <begin position="108"/>
        <end position="127"/>
    </location>
</feature>
<keyword evidence="1" id="KW-0812">Transmembrane</keyword>
<feature type="transmembrane region" description="Helical" evidence="1">
    <location>
        <begin position="54"/>
        <end position="76"/>
    </location>
</feature>
<gene>
    <name evidence="2" type="ORF">EM932_00950</name>
</gene>
<accession>A0A4S1E2Z0</accession>
<dbReference type="RefSeq" id="WP_135874548.1">
    <property type="nucleotide sequence ID" value="NZ_SRSO01000001.1"/>
</dbReference>
<evidence type="ECO:0000313" key="3">
    <source>
        <dbReference type="Proteomes" id="UP000307602"/>
    </source>
</evidence>
<dbReference type="Proteomes" id="UP000307602">
    <property type="component" value="Unassembled WGS sequence"/>
</dbReference>
<keyword evidence="3" id="KW-1185">Reference proteome</keyword>
<dbReference type="Pfam" id="PF19851">
    <property type="entry name" value="DUF6326"/>
    <property type="match status" value="1"/>
</dbReference>
<dbReference type="EMBL" id="SRSO01000001">
    <property type="protein sequence ID" value="TGV04723.1"/>
    <property type="molecule type" value="Genomic_DNA"/>
</dbReference>
<protein>
    <submittedName>
        <fullName evidence="2">Uncharacterized protein</fullName>
    </submittedName>
</protein>
<evidence type="ECO:0000313" key="2">
    <source>
        <dbReference type="EMBL" id="TGV04723.1"/>
    </source>
</evidence>
<organism evidence="2 3">
    <name type="scientific">Flavivirga rizhaonensis</name>
    <dbReference type="NCBI Taxonomy" id="2559571"/>
    <lineage>
        <taxon>Bacteria</taxon>
        <taxon>Pseudomonadati</taxon>
        <taxon>Bacteroidota</taxon>
        <taxon>Flavobacteriia</taxon>
        <taxon>Flavobacteriales</taxon>
        <taxon>Flavobacteriaceae</taxon>
        <taxon>Flavivirga</taxon>
    </lineage>
</organism>
<reference evidence="2 3" key="1">
    <citation type="submission" date="2019-04" db="EMBL/GenBank/DDBJ databases">
        <authorList>
            <person name="Liu A."/>
        </authorList>
    </citation>
    <scope>NUCLEOTIDE SEQUENCE [LARGE SCALE GENOMIC DNA]</scope>
    <source>
        <strain evidence="2 3">RZ03</strain>
    </source>
</reference>
<comment type="caution">
    <text evidence="2">The sequence shown here is derived from an EMBL/GenBank/DDBJ whole genome shotgun (WGS) entry which is preliminary data.</text>
</comment>
<evidence type="ECO:0000256" key="1">
    <source>
        <dbReference type="SAM" id="Phobius"/>
    </source>
</evidence>
<keyword evidence="1" id="KW-1133">Transmembrane helix</keyword>
<dbReference type="AlphaFoldDB" id="A0A4S1E2Z0"/>
<dbReference type="InterPro" id="IPR046289">
    <property type="entry name" value="DUF6326"/>
</dbReference>
<name>A0A4S1E2Z0_9FLAO</name>
<dbReference type="OrthoDB" id="1551186at2"/>
<sequence>MKTEKKNSPIESKIVLSTLWIFVLINMIYADIMGMLRPGYLELLEQASKELTSGAVLTFSILLEIPIILILLSRILSRKWNRICNFIAVPISIIYVIFGGLTNPPISYIFFATIEIIALIIILYLACKWPKQEMIEE</sequence>
<feature type="transmembrane region" description="Helical" evidence="1">
    <location>
        <begin position="83"/>
        <end position="102"/>
    </location>
</feature>
<keyword evidence="1" id="KW-0472">Membrane</keyword>